<dbReference type="Gramene" id="Zm00001eb169780_T001">
    <property type="protein sequence ID" value="Zm00001eb169780_P001"/>
    <property type="gene ID" value="Zm00001eb169780"/>
</dbReference>
<dbReference type="EnsemblPlants" id="Zm00001eb169780_T001">
    <property type="protein sequence ID" value="Zm00001eb169780_P001"/>
    <property type="gene ID" value="Zm00001eb169780"/>
</dbReference>
<dbReference type="Gene3D" id="3.30.420.10">
    <property type="entry name" value="Ribonuclease H-like superfamily/Ribonuclease H"/>
    <property type="match status" value="1"/>
</dbReference>
<evidence type="ECO:0000313" key="2">
    <source>
        <dbReference type="EnsemblPlants" id="Zm00001eb169780_P001"/>
    </source>
</evidence>
<protein>
    <recommendedName>
        <fullName evidence="1">Piwi domain-containing protein</fullName>
    </recommendedName>
</protein>
<keyword evidence="3" id="KW-1185">Reference proteome</keyword>
<dbReference type="SMART" id="SM00950">
    <property type="entry name" value="Piwi"/>
    <property type="match status" value="1"/>
</dbReference>
<evidence type="ECO:0000259" key="1">
    <source>
        <dbReference type="PROSITE" id="PS50822"/>
    </source>
</evidence>
<dbReference type="InterPro" id="IPR003165">
    <property type="entry name" value="Piwi"/>
</dbReference>
<dbReference type="InterPro" id="IPR036397">
    <property type="entry name" value="RNaseH_sf"/>
</dbReference>
<dbReference type="InParanoid" id="A0A804NLM2"/>
<evidence type="ECO:0000313" key="3">
    <source>
        <dbReference type="Proteomes" id="UP000007305"/>
    </source>
</evidence>
<dbReference type="GO" id="GO:0003676">
    <property type="term" value="F:nucleic acid binding"/>
    <property type="evidence" value="ECO:0007669"/>
    <property type="project" value="InterPro"/>
</dbReference>
<accession>A0A804NLM2</accession>
<reference evidence="3" key="1">
    <citation type="journal article" date="2009" name="Science">
        <title>The B73 maize genome: complexity, diversity, and dynamics.</title>
        <authorList>
            <person name="Schnable P.S."/>
            <person name="Ware D."/>
            <person name="Fulton R.S."/>
            <person name="Stein J.C."/>
            <person name="Wei F."/>
            <person name="Pasternak S."/>
            <person name="Liang C."/>
            <person name="Zhang J."/>
            <person name="Fulton L."/>
            <person name="Graves T.A."/>
            <person name="Minx P."/>
            <person name="Reily A.D."/>
            <person name="Courtney L."/>
            <person name="Kruchowski S.S."/>
            <person name="Tomlinson C."/>
            <person name="Strong C."/>
            <person name="Delehaunty K."/>
            <person name="Fronick C."/>
            <person name="Courtney B."/>
            <person name="Rock S.M."/>
            <person name="Belter E."/>
            <person name="Du F."/>
            <person name="Kim K."/>
            <person name="Abbott R.M."/>
            <person name="Cotton M."/>
            <person name="Levy A."/>
            <person name="Marchetto P."/>
            <person name="Ochoa K."/>
            <person name="Jackson S.M."/>
            <person name="Gillam B."/>
            <person name="Chen W."/>
            <person name="Yan L."/>
            <person name="Higginbotham J."/>
            <person name="Cardenas M."/>
            <person name="Waligorski J."/>
            <person name="Applebaum E."/>
            <person name="Phelps L."/>
            <person name="Falcone J."/>
            <person name="Kanchi K."/>
            <person name="Thane T."/>
            <person name="Scimone A."/>
            <person name="Thane N."/>
            <person name="Henke J."/>
            <person name="Wang T."/>
            <person name="Ruppert J."/>
            <person name="Shah N."/>
            <person name="Rotter K."/>
            <person name="Hodges J."/>
            <person name="Ingenthron E."/>
            <person name="Cordes M."/>
            <person name="Kohlberg S."/>
            <person name="Sgro J."/>
            <person name="Delgado B."/>
            <person name="Mead K."/>
            <person name="Chinwalla A."/>
            <person name="Leonard S."/>
            <person name="Crouse K."/>
            <person name="Collura K."/>
            <person name="Kudrna D."/>
            <person name="Currie J."/>
            <person name="He R."/>
            <person name="Angelova A."/>
            <person name="Rajasekar S."/>
            <person name="Mueller T."/>
            <person name="Lomeli R."/>
            <person name="Scara G."/>
            <person name="Ko A."/>
            <person name="Delaney K."/>
            <person name="Wissotski M."/>
            <person name="Lopez G."/>
            <person name="Campos D."/>
            <person name="Braidotti M."/>
            <person name="Ashley E."/>
            <person name="Golser W."/>
            <person name="Kim H."/>
            <person name="Lee S."/>
            <person name="Lin J."/>
            <person name="Dujmic Z."/>
            <person name="Kim W."/>
            <person name="Talag J."/>
            <person name="Zuccolo A."/>
            <person name="Fan C."/>
            <person name="Sebastian A."/>
            <person name="Kramer M."/>
            <person name="Spiegel L."/>
            <person name="Nascimento L."/>
            <person name="Zutavern T."/>
            <person name="Miller B."/>
            <person name="Ambroise C."/>
            <person name="Muller S."/>
            <person name="Spooner W."/>
            <person name="Narechania A."/>
            <person name="Ren L."/>
            <person name="Wei S."/>
            <person name="Kumari S."/>
            <person name="Faga B."/>
            <person name="Levy M.J."/>
            <person name="McMahan L."/>
            <person name="Van Buren P."/>
            <person name="Vaughn M.W."/>
            <person name="Ying K."/>
            <person name="Yeh C.-T."/>
            <person name="Emrich S.J."/>
            <person name="Jia Y."/>
            <person name="Kalyanaraman A."/>
            <person name="Hsia A.-P."/>
            <person name="Barbazuk W.B."/>
            <person name="Baucom R.S."/>
            <person name="Brutnell T.P."/>
            <person name="Carpita N.C."/>
            <person name="Chaparro C."/>
            <person name="Chia J.-M."/>
            <person name="Deragon J.-M."/>
            <person name="Estill J.C."/>
            <person name="Fu Y."/>
            <person name="Jeddeloh J.A."/>
            <person name="Han Y."/>
            <person name="Lee H."/>
            <person name="Li P."/>
            <person name="Lisch D.R."/>
            <person name="Liu S."/>
            <person name="Liu Z."/>
            <person name="Nagel D.H."/>
            <person name="McCann M.C."/>
            <person name="SanMiguel P."/>
            <person name="Myers A.M."/>
            <person name="Nettleton D."/>
            <person name="Nguyen J."/>
            <person name="Penning B.W."/>
            <person name="Ponnala L."/>
            <person name="Schneider K.L."/>
            <person name="Schwartz D.C."/>
            <person name="Sharma A."/>
            <person name="Soderlund C."/>
            <person name="Springer N.M."/>
            <person name="Sun Q."/>
            <person name="Wang H."/>
            <person name="Waterman M."/>
            <person name="Westerman R."/>
            <person name="Wolfgruber T.K."/>
            <person name="Yang L."/>
            <person name="Yu Y."/>
            <person name="Zhang L."/>
            <person name="Zhou S."/>
            <person name="Zhu Q."/>
            <person name="Bennetzen J.L."/>
            <person name="Dawe R.K."/>
            <person name="Jiang J."/>
            <person name="Jiang N."/>
            <person name="Presting G.G."/>
            <person name="Wessler S.R."/>
            <person name="Aluru S."/>
            <person name="Martienssen R.A."/>
            <person name="Clifton S.W."/>
            <person name="McCombie W.R."/>
            <person name="Wing R.A."/>
            <person name="Wilson R.K."/>
        </authorList>
    </citation>
    <scope>NUCLEOTIDE SEQUENCE [LARGE SCALE GENOMIC DNA]</scope>
    <source>
        <strain evidence="3">cv. B73</strain>
    </source>
</reference>
<reference evidence="2" key="3">
    <citation type="submission" date="2021-05" db="UniProtKB">
        <authorList>
            <consortium name="EnsemblPlants"/>
        </authorList>
    </citation>
    <scope>IDENTIFICATION</scope>
    <source>
        <strain evidence="2">cv. B73</strain>
    </source>
</reference>
<dbReference type="Proteomes" id="UP000007305">
    <property type="component" value="Chromosome 4"/>
</dbReference>
<name>A0A804NLM2_MAIZE</name>
<organism evidence="2 3">
    <name type="scientific">Zea mays</name>
    <name type="common">Maize</name>
    <dbReference type="NCBI Taxonomy" id="4577"/>
    <lineage>
        <taxon>Eukaryota</taxon>
        <taxon>Viridiplantae</taxon>
        <taxon>Streptophyta</taxon>
        <taxon>Embryophyta</taxon>
        <taxon>Tracheophyta</taxon>
        <taxon>Spermatophyta</taxon>
        <taxon>Magnoliopsida</taxon>
        <taxon>Liliopsida</taxon>
        <taxon>Poales</taxon>
        <taxon>Poaceae</taxon>
        <taxon>PACMAD clade</taxon>
        <taxon>Panicoideae</taxon>
        <taxon>Andropogonodae</taxon>
        <taxon>Andropogoneae</taxon>
        <taxon>Tripsacinae</taxon>
        <taxon>Zea</taxon>
    </lineage>
</organism>
<sequence length="393" mass="44650">MFWAPAPLTTKSWVDVEDDDDYCFTTTSSRRPVWGTAGEPAKEEDDVDDVVRAALQEEVNPVNFLSGLAIGFLLGLLLDGRYVSMIDNPDQRFAAFLSPLTLGRVNITINSVYISKVSLAIAVRYSLLNVLEQYSSKRQPFRSYEIKMFFGPKPMKLGGMNSLLQIETYPTIPLVSKVSTIILGMDVSHGSLGHSEECLIDFYTSSRKRKPDQVIIFRDGVSESQFNQVLNIELQQIIEACKFLDEKWNPKFTLIIDQKKHHTKFFIPRKPDNVPPVIPSRLCPSQRKGVKPHYYQATKPELCDTIITKESSAISTLKLVHTDNTPAKWDHLNIVQQRADALESILELYAKLLEERLDELADVFRPFGERVVSSREMSIQRCLTMSLMTPPKF</sequence>
<dbReference type="SUPFAM" id="SSF53098">
    <property type="entry name" value="Ribonuclease H-like"/>
    <property type="match status" value="1"/>
</dbReference>
<reference evidence="2" key="2">
    <citation type="submission" date="2019-07" db="EMBL/GenBank/DDBJ databases">
        <authorList>
            <person name="Seetharam A."/>
            <person name="Woodhouse M."/>
            <person name="Cannon E."/>
        </authorList>
    </citation>
    <scope>NUCLEOTIDE SEQUENCE [LARGE SCALE GENOMIC DNA]</scope>
    <source>
        <strain evidence="2">cv. B73</strain>
    </source>
</reference>
<dbReference type="PROSITE" id="PS50822">
    <property type="entry name" value="PIWI"/>
    <property type="match status" value="1"/>
</dbReference>
<dbReference type="PANTHER" id="PTHR22891">
    <property type="entry name" value="EUKARYOTIC TRANSLATION INITIATION FACTOR 2C"/>
    <property type="match status" value="1"/>
</dbReference>
<dbReference type="InterPro" id="IPR012337">
    <property type="entry name" value="RNaseH-like_sf"/>
</dbReference>
<dbReference type="AlphaFoldDB" id="A0A804NLM2"/>
<feature type="domain" description="Piwi" evidence="1">
    <location>
        <begin position="199"/>
        <end position="266"/>
    </location>
</feature>
<proteinExistence type="predicted"/>
<dbReference type="Pfam" id="PF02171">
    <property type="entry name" value="Piwi"/>
    <property type="match status" value="1"/>
</dbReference>